<organism evidence="2 3">
    <name type="scientific">Kangiella marina</name>
    <dbReference type="NCBI Taxonomy" id="1079178"/>
    <lineage>
        <taxon>Bacteria</taxon>
        <taxon>Pseudomonadati</taxon>
        <taxon>Pseudomonadota</taxon>
        <taxon>Gammaproteobacteria</taxon>
        <taxon>Kangiellales</taxon>
        <taxon>Kangiellaceae</taxon>
        <taxon>Kangiella</taxon>
    </lineage>
</organism>
<dbReference type="Pfam" id="PF09961">
    <property type="entry name" value="DUF2195"/>
    <property type="match status" value="1"/>
</dbReference>
<dbReference type="Proteomes" id="UP001501011">
    <property type="component" value="Unassembled WGS sequence"/>
</dbReference>
<name>A0ABP8IIH2_9GAMM</name>
<proteinExistence type="predicted"/>
<accession>A0ABP8IIH2</accession>
<feature type="chain" id="PRO_5046185161" description="DUF2195 family protein" evidence="1">
    <location>
        <begin position="24"/>
        <end position="130"/>
    </location>
</feature>
<reference evidence="3" key="1">
    <citation type="journal article" date="2019" name="Int. J. Syst. Evol. Microbiol.">
        <title>The Global Catalogue of Microorganisms (GCM) 10K type strain sequencing project: providing services to taxonomists for standard genome sequencing and annotation.</title>
        <authorList>
            <consortium name="The Broad Institute Genomics Platform"/>
            <consortium name="The Broad Institute Genome Sequencing Center for Infectious Disease"/>
            <person name="Wu L."/>
            <person name="Ma J."/>
        </authorList>
    </citation>
    <scope>NUCLEOTIDE SEQUENCE [LARGE SCALE GENOMIC DNA]</scope>
    <source>
        <strain evidence="3">JCM 17728</strain>
    </source>
</reference>
<evidence type="ECO:0000256" key="1">
    <source>
        <dbReference type="SAM" id="SignalP"/>
    </source>
</evidence>
<sequence>MAKLINKLLILSLAVSSSSCTIAETITENKDVYTIENSLKACVSLAQKEAPHTYNNTTLLLVDPTIHKSIAYCGCKSALAQYRVYSPNQNIASGLLDFRSQEKVNLTLSNTTSLLNQDNITISLSCAQPQ</sequence>
<comment type="caution">
    <text evidence="2">The sequence shown here is derived from an EMBL/GenBank/DDBJ whole genome shotgun (WGS) entry which is preliminary data.</text>
</comment>
<keyword evidence="1" id="KW-0732">Signal</keyword>
<dbReference type="RefSeq" id="WP_345292147.1">
    <property type="nucleotide sequence ID" value="NZ_BAABFV010000001.1"/>
</dbReference>
<dbReference type="InterPro" id="IPR018696">
    <property type="entry name" value="DUF2195"/>
</dbReference>
<dbReference type="PROSITE" id="PS51257">
    <property type="entry name" value="PROKAR_LIPOPROTEIN"/>
    <property type="match status" value="1"/>
</dbReference>
<feature type="signal peptide" evidence="1">
    <location>
        <begin position="1"/>
        <end position="23"/>
    </location>
</feature>
<evidence type="ECO:0008006" key="4">
    <source>
        <dbReference type="Google" id="ProtNLM"/>
    </source>
</evidence>
<evidence type="ECO:0000313" key="2">
    <source>
        <dbReference type="EMBL" id="GAA4359501.1"/>
    </source>
</evidence>
<evidence type="ECO:0000313" key="3">
    <source>
        <dbReference type="Proteomes" id="UP001501011"/>
    </source>
</evidence>
<protein>
    <recommendedName>
        <fullName evidence="4">DUF2195 family protein</fullName>
    </recommendedName>
</protein>
<gene>
    <name evidence="2" type="ORF">GCM10023151_10450</name>
</gene>
<keyword evidence="3" id="KW-1185">Reference proteome</keyword>
<dbReference type="EMBL" id="BAABFV010000001">
    <property type="protein sequence ID" value="GAA4359501.1"/>
    <property type="molecule type" value="Genomic_DNA"/>
</dbReference>